<dbReference type="RefSeq" id="WP_175526966.1">
    <property type="nucleotide sequence ID" value="NZ_FOOA01000037.1"/>
</dbReference>
<gene>
    <name evidence="1" type="ORF">GGR05_004402</name>
</gene>
<name>A0A7W6C2C0_9HYPH</name>
<proteinExistence type="predicted"/>
<evidence type="ECO:0000313" key="1">
    <source>
        <dbReference type="EMBL" id="MBB3938231.1"/>
    </source>
</evidence>
<dbReference type="Proteomes" id="UP000531216">
    <property type="component" value="Unassembled WGS sequence"/>
</dbReference>
<dbReference type="AlphaFoldDB" id="A0A7W6C2C0"/>
<reference evidence="1 2" key="1">
    <citation type="submission" date="2020-08" db="EMBL/GenBank/DDBJ databases">
        <title>Genomic Encyclopedia of Type Strains, Phase IV (KMG-IV): sequencing the most valuable type-strain genomes for metagenomic binning, comparative biology and taxonomic classification.</title>
        <authorList>
            <person name="Goeker M."/>
        </authorList>
    </citation>
    <scope>NUCLEOTIDE SEQUENCE [LARGE SCALE GENOMIC DNA]</scope>
    <source>
        <strain evidence="1 2">DSM 25024</strain>
    </source>
</reference>
<accession>A0A7W6C2C0</accession>
<dbReference type="EMBL" id="JACIDO010000022">
    <property type="protein sequence ID" value="MBB3938231.1"/>
    <property type="molecule type" value="Genomic_DNA"/>
</dbReference>
<organism evidence="1 2">
    <name type="scientific">Aureimonas phyllosphaerae</name>
    <dbReference type="NCBI Taxonomy" id="1166078"/>
    <lineage>
        <taxon>Bacteria</taxon>
        <taxon>Pseudomonadati</taxon>
        <taxon>Pseudomonadota</taxon>
        <taxon>Alphaproteobacteria</taxon>
        <taxon>Hyphomicrobiales</taxon>
        <taxon>Aurantimonadaceae</taxon>
        <taxon>Aureimonas</taxon>
    </lineage>
</organism>
<comment type="caution">
    <text evidence="1">The sequence shown here is derived from an EMBL/GenBank/DDBJ whole genome shotgun (WGS) entry which is preliminary data.</text>
</comment>
<evidence type="ECO:0000313" key="2">
    <source>
        <dbReference type="Proteomes" id="UP000531216"/>
    </source>
</evidence>
<sequence>MIAALVAMLLAVGVLVVAFVLFNSRDQDRLAVAASTKLAETALQVKQREIARNLQDYTERADVRAYLGQRLAGAAPP</sequence>
<keyword evidence="2" id="KW-1185">Reference proteome</keyword>
<protein>
    <submittedName>
        <fullName evidence="1">Sensor domain CHASE-containing protein</fullName>
    </submittedName>
</protein>
<feature type="non-terminal residue" evidence="1">
    <location>
        <position position="77"/>
    </location>
</feature>